<dbReference type="Proteomes" id="UP001529510">
    <property type="component" value="Unassembled WGS sequence"/>
</dbReference>
<dbReference type="AlphaFoldDB" id="A0ABD0Q5Y5"/>
<evidence type="ECO:0000313" key="1">
    <source>
        <dbReference type="EMBL" id="KAL0181191.1"/>
    </source>
</evidence>
<accession>A0ABD0Q5Y5</accession>
<sequence length="51" mass="5808">GTGYERAHLYAWQRGSRVRGGLAKTEQVTDLRIPDFNASCSSRRIQRWASV</sequence>
<evidence type="ECO:0000313" key="2">
    <source>
        <dbReference type="Proteomes" id="UP001529510"/>
    </source>
</evidence>
<name>A0ABD0Q5Y5_CIRMR</name>
<dbReference type="EMBL" id="JAMKFB020000011">
    <property type="protein sequence ID" value="KAL0181191.1"/>
    <property type="molecule type" value="Genomic_DNA"/>
</dbReference>
<feature type="non-terminal residue" evidence="1">
    <location>
        <position position="51"/>
    </location>
</feature>
<comment type="caution">
    <text evidence="1">The sequence shown here is derived from an EMBL/GenBank/DDBJ whole genome shotgun (WGS) entry which is preliminary data.</text>
</comment>
<proteinExistence type="predicted"/>
<organism evidence="1 2">
    <name type="scientific">Cirrhinus mrigala</name>
    <name type="common">Mrigala</name>
    <dbReference type="NCBI Taxonomy" id="683832"/>
    <lineage>
        <taxon>Eukaryota</taxon>
        <taxon>Metazoa</taxon>
        <taxon>Chordata</taxon>
        <taxon>Craniata</taxon>
        <taxon>Vertebrata</taxon>
        <taxon>Euteleostomi</taxon>
        <taxon>Actinopterygii</taxon>
        <taxon>Neopterygii</taxon>
        <taxon>Teleostei</taxon>
        <taxon>Ostariophysi</taxon>
        <taxon>Cypriniformes</taxon>
        <taxon>Cyprinidae</taxon>
        <taxon>Labeoninae</taxon>
        <taxon>Labeonini</taxon>
        <taxon>Cirrhinus</taxon>
    </lineage>
</organism>
<feature type="non-terminal residue" evidence="1">
    <location>
        <position position="1"/>
    </location>
</feature>
<protein>
    <submittedName>
        <fullName evidence="1">Uncharacterized protein</fullName>
    </submittedName>
</protein>
<gene>
    <name evidence="1" type="ORF">M9458_023597</name>
</gene>
<reference evidence="1 2" key="1">
    <citation type="submission" date="2024-05" db="EMBL/GenBank/DDBJ databases">
        <title>Genome sequencing and assembly of Indian major carp, Cirrhinus mrigala (Hamilton, 1822).</title>
        <authorList>
            <person name="Mohindra V."/>
            <person name="Chowdhury L.M."/>
            <person name="Lal K."/>
            <person name="Jena J.K."/>
        </authorList>
    </citation>
    <scope>NUCLEOTIDE SEQUENCE [LARGE SCALE GENOMIC DNA]</scope>
    <source>
        <strain evidence="1">CM1030</strain>
        <tissue evidence="1">Blood</tissue>
    </source>
</reference>
<keyword evidence="2" id="KW-1185">Reference proteome</keyword>